<keyword evidence="2" id="KW-1185">Reference proteome</keyword>
<sequence>MCKLFMACCRLHNLCVQNGLPKPPELDLEEDHDLEVGEPDNNVGGLAVRNQFV</sequence>
<reference evidence="1" key="2">
    <citation type="submission" date="2020-11" db="EMBL/GenBank/DDBJ databases">
        <authorList>
            <person name="McCartney M.A."/>
            <person name="Auch B."/>
            <person name="Kono T."/>
            <person name="Mallez S."/>
            <person name="Becker A."/>
            <person name="Gohl D.M."/>
            <person name="Silverstein K.A.T."/>
            <person name="Koren S."/>
            <person name="Bechman K.B."/>
            <person name="Herman A."/>
            <person name="Abrahante J.E."/>
            <person name="Garbe J."/>
        </authorList>
    </citation>
    <scope>NUCLEOTIDE SEQUENCE</scope>
    <source>
        <strain evidence="1">Duluth1</strain>
        <tissue evidence="1">Whole animal</tissue>
    </source>
</reference>
<protein>
    <recommendedName>
        <fullName evidence="3">Nuclease HARBI1</fullName>
    </recommendedName>
</protein>
<gene>
    <name evidence="1" type="ORF">DPMN_042116</name>
</gene>
<comment type="caution">
    <text evidence="1">The sequence shown here is derived from an EMBL/GenBank/DDBJ whole genome shotgun (WGS) entry which is preliminary data.</text>
</comment>
<reference evidence="1" key="1">
    <citation type="journal article" date="2019" name="bioRxiv">
        <title>The Genome of the Zebra Mussel, Dreissena polymorpha: A Resource for Invasive Species Research.</title>
        <authorList>
            <person name="McCartney M.A."/>
            <person name="Auch B."/>
            <person name="Kono T."/>
            <person name="Mallez S."/>
            <person name="Zhang Y."/>
            <person name="Obille A."/>
            <person name="Becker A."/>
            <person name="Abrahante J.E."/>
            <person name="Garbe J."/>
            <person name="Badalamenti J.P."/>
            <person name="Herman A."/>
            <person name="Mangelson H."/>
            <person name="Liachko I."/>
            <person name="Sullivan S."/>
            <person name="Sone E.D."/>
            <person name="Koren S."/>
            <person name="Silverstein K.A.T."/>
            <person name="Beckman K.B."/>
            <person name="Gohl D.M."/>
        </authorList>
    </citation>
    <scope>NUCLEOTIDE SEQUENCE</scope>
    <source>
        <strain evidence="1">Duluth1</strain>
        <tissue evidence="1">Whole animal</tissue>
    </source>
</reference>
<evidence type="ECO:0008006" key="3">
    <source>
        <dbReference type="Google" id="ProtNLM"/>
    </source>
</evidence>
<name>A0A9D4HUH3_DREPO</name>
<dbReference type="AlphaFoldDB" id="A0A9D4HUH3"/>
<evidence type="ECO:0000313" key="1">
    <source>
        <dbReference type="EMBL" id="KAH3735580.1"/>
    </source>
</evidence>
<organism evidence="1 2">
    <name type="scientific">Dreissena polymorpha</name>
    <name type="common">Zebra mussel</name>
    <name type="synonym">Mytilus polymorpha</name>
    <dbReference type="NCBI Taxonomy" id="45954"/>
    <lineage>
        <taxon>Eukaryota</taxon>
        <taxon>Metazoa</taxon>
        <taxon>Spiralia</taxon>
        <taxon>Lophotrochozoa</taxon>
        <taxon>Mollusca</taxon>
        <taxon>Bivalvia</taxon>
        <taxon>Autobranchia</taxon>
        <taxon>Heteroconchia</taxon>
        <taxon>Euheterodonta</taxon>
        <taxon>Imparidentia</taxon>
        <taxon>Neoheterodontei</taxon>
        <taxon>Myida</taxon>
        <taxon>Dreissenoidea</taxon>
        <taxon>Dreissenidae</taxon>
        <taxon>Dreissena</taxon>
    </lineage>
</organism>
<evidence type="ECO:0000313" key="2">
    <source>
        <dbReference type="Proteomes" id="UP000828390"/>
    </source>
</evidence>
<dbReference type="EMBL" id="JAIWYP010000011">
    <property type="protein sequence ID" value="KAH3735580.1"/>
    <property type="molecule type" value="Genomic_DNA"/>
</dbReference>
<proteinExistence type="predicted"/>
<dbReference type="Proteomes" id="UP000828390">
    <property type="component" value="Unassembled WGS sequence"/>
</dbReference>
<accession>A0A9D4HUH3</accession>